<dbReference type="AlphaFoldDB" id="A0A915K4W9"/>
<feature type="domain" description="D-alanine--D-alanine ligase C-terminal" evidence="1">
    <location>
        <begin position="8"/>
        <end position="113"/>
    </location>
</feature>
<dbReference type="Pfam" id="PF07478">
    <property type="entry name" value="Dala_Dala_lig_C"/>
    <property type="match status" value="1"/>
</dbReference>
<dbReference type="WBParaSite" id="nRc.2.0.1.t33766-RA">
    <property type="protein sequence ID" value="nRc.2.0.1.t33766-RA"/>
    <property type="gene ID" value="nRc.2.0.1.g33766"/>
</dbReference>
<dbReference type="PANTHER" id="PTHR23132">
    <property type="entry name" value="D-ALANINE--D-ALANINE LIGASE"/>
    <property type="match status" value="1"/>
</dbReference>
<evidence type="ECO:0000313" key="3">
    <source>
        <dbReference type="WBParaSite" id="nRc.2.0.1.t33766-RA"/>
    </source>
</evidence>
<keyword evidence="2" id="KW-1185">Reference proteome</keyword>
<evidence type="ECO:0000313" key="2">
    <source>
        <dbReference type="Proteomes" id="UP000887565"/>
    </source>
</evidence>
<dbReference type="PANTHER" id="PTHR23132:SF23">
    <property type="entry name" value="D-ALANINE--D-ALANINE LIGASE B"/>
    <property type="match status" value="1"/>
</dbReference>
<dbReference type="InterPro" id="IPR011095">
    <property type="entry name" value="Dala_Dala_lig_C"/>
</dbReference>
<evidence type="ECO:0000259" key="1">
    <source>
        <dbReference type="Pfam" id="PF07478"/>
    </source>
</evidence>
<dbReference type="SUPFAM" id="SSF56059">
    <property type="entry name" value="Glutathione synthetase ATP-binding domain-like"/>
    <property type="match status" value="1"/>
</dbReference>
<name>A0A915K4W9_ROMCU</name>
<dbReference type="GO" id="GO:0008716">
    <property type="term" value="F:D-alanine-D-alanine ligase activity"/>
    <property type="evidence" value="ECO:0007669"/>
    <property type="project" value="InterPro"/>
</dbReference>
<dbReference type="Proteomes" id="UP000887565">
    <property type="component" value="Unplaced"/>
</dbReference>
<proteinExistence type="predicted"/>
<dbReference type="Gene3D" id="3.30.470.20">
    <property type="entry name" value="ATP-grasp fold, B domain"/>
    <property type="match status" value="1"/>
</dbReference>
<sequence>MIDNFGPVVVERFIQGPEYTVLVVENLENEADPLALTPMQCIFPDGHDFSHFALKWAWSSLKFGVVLDTKVADRLKECAKKIFRLCNGNSYARFDFRMDINTGEIYFLEVNTNCSIFYEEVVYYGSADHILTIDPLGHDGFIKLIVECALKRRKRCEQKYEIGYNPKK</sequence>
<protein>
    <submittedName>
        <fullName evidence="3">D-alanine--D-alanine ligase C-terminal domain-containing protein</fullName>
    </submittedName>
</protein>
<organism evidence="2 3">
    <name type="scientific">Romanomermis culicivorax</name>
    <name type="common">Nematode worm</name>
    <dbReference type="NCBI Taxonomy" id="13658"/>
    <lineage>
        <taxon>Eukaryota</taxon>
        <taxon>Metazoa</taxon>
        <taxon>Ecdysozoa</taxon>
        <taxon>Nematoda</taxon>
        <taxon>Enoplea</taxon>
        <taxon>Dorylaimia</taxon>
        <taxon>Mermithida</taxon>
        <taxon>Mermithoidea</taxon>
        <taxon>Mermithidae</taxon>
        <taxon>Romanomermis</taxon>
    </lineage>
</organism>
<accession>A0A915K4W9</accession>
<reference evidence="3" key="1">
    <citation type="submission" date="2022-11" db="UniProtKB">
        <authorList>
            <consortium name="WormBaseParasite"/>
        </authorList>
    </citation>
    <scope>IDENTIFICATION</scope>
</reference>